<reference evidence="3 4" key="1">
    <citation type="journal article" date="2016" name="Nat. Commun.">
        <title>Thousands of microbial genomes shed light on interconnected biogeochemical processes in an aquifer system.</title>
        <authorList>
            <person name="Anantharaman K."/>
            <person name="Brown C.T."/>
            <person name="Hug L.A."/>
            <person name="Sharon I."/>
            <person name="Castelle C.J."/>
            <person name="Probst A.J."/>
            <person name="Thomas B.C."/>
            <person name="Singh A."/>
            <person name="Wilkins M.J."/>
            <person name="Karaoz U."/>
            <person name="Brodie E.L."/>
            <person name="Williams K.H."/>
            <person name="Hubbard S.S."/>
            <person name="Banfield J.F."/>
        </authorList>
    </citation>
    <scope>NUCLEOTIDE SEQUENCE [LARGE SCALE GENOMIC DNA]</scope>
</reference>
<proteinExistence type="predicted"/>
<sequence>MFEEILRIGRRIIPERIFRAAQPLYHFTLALCAAVLYGFPSRNIKVVAVTGTKGKSTVVELTTAILEEAGFAVASLSTIRFKIGKNERRNLYKMTTPGRFFVQKFLRNAIRSGCAYAVLEMTSEAARNYRHAFIGFDAVIFTNLAREHIESHGSYEKYRDAKLSLVRALERSPKHPRTVVANADDVEGWRFLDVKVEEQIPYRLNKEEMPFETKLVGAFNQENILAAVSFAKSQGVSEETARSAVAKVSLIPGRVEFIQEGQKFDAVVDYAHTPDSLEKLYRAFAGKKIIAVLGNTGGGRDVWKRPEMGRIADTHAEKVFLTNEDPYDEDPRAIVEAMARGMARAPEIIMDRRAAIRAALQFAQTLAHASNQNNTVVLITGKGADPYIMGANGAKEPWDDREVTREELKKILHKI</sequence>
<dbReference type="InterPro" id="IPR004101">
    <property type="entry name" value="Mur_ligase_C"/>
</dbReference>
<evidence type="ECO:0000313" key="3">
    <source>
        <dbReference type="EMBL" id="OHA34005.1"/>
    </source>
</evidence>
<dbReference type="EMBL" id="MHSA01000020">
    <property type="protein sequence ID" value="OHA34005.1"/>
    <property type="molecule type" value="Genomic_DNA"/>
</dbReference>
<dbReference type="Pfam" id="PF08245">
    <property type="entry name" value="Mur_ligase_M"/>
    <property type="match status" value="1"/>
</dbReference>
<name>A0A1G2ND10_9BACT</name>
<organism evidence="3 4">
    <name type="scientific">Candidatus Taylorbacteria bacterium RIFCSPLOWO2_01_FULL_48_100</name>
    <dbReference type="NCBI Taxonomy" id="1802322"/>
    <lineage>
        <taxon>Bacteria</taxon>
        <taxon>Candidatus Tayloriibacteriota</taxon>
    </lineage>
</organism>
<gene>
    <name evidence="3" type="ORF">A2938_02450</name>
</gene>
<dbReference type="SUPFAM" id="SSF53244">
    <property type="entry name" value="MurD-like peptide ligases, peptide-binding domain"/>
    <property type="match status" value="1"/>
</dbReference>
<dbReference type="GO" id="GO:0016881">
    <property type="term" value="F:acid-amino acid ligase activity"/>
    <property type="evidence" value="ECO:0007669"/>
    <property type="project" value="InterPro"/>
</dbReference>
<feature type="domain" description="Mur ligase central" evidence="2">
    <location>
        <begin position="49"/>
        <end position="187"/>
    </location>
</feature>
<evidence type="ECO:0000259" key="2">
    <source>
        <dbReference type="Pfam" id="PF08245"/>
    </source>
</evidence>
<dbReference type="Gene3D" id="3.90.190.20">
    <property type="entry name" value="Mur ligase, C-terminal domain"/>
    <property type="match status" value="1"/>
</dbReference>
<evidence type="ECO:0000259" key="1">
    <source>
        <dbReference type="Pfam" id="PF02875"/>
    </source>
</evidence>
<dbReference type="GO" id="GO:0005524">
    <property type="term" value="F:ATP binding"/>
    <property type="evidence" value="ECO:0007669"/>
    <property type="project" value="InterPro"/>
</dbReference>
<feature type="domain" description="Mur ligase C-terminal" evidence="1">
    <location>
        <begin position="253"/>
        <end position="383"/>
    </location>
</feature>
<dbReference type="PANTHER" id="PTHR23135">
    <property type="entry name" value="MUR LIGASE FAMILY MEMBER"/>
    <property type="match status" value="1"/>
</dbReference>
<dbReference type="InterPro" id="IPR036615">
    <property type="entry name" value="Mur_ligase_C_dom_sf"/>
</dbReference>
<dbReference type="PANTHER" id="PTHR23135:SF4">
    <property type="entry name" value="UDP-N-ACETYLMURAMOYL-L-ALANYL-D-GLUTAMATE--2,6-DIAMINOPIMELATE LIGASE MURE HOMOLOG, CHLOROPLASTIC"/>
    <property type="match status" value="1"/>
</dbReference>
<dbReference type="InterPro" id="IPR013221">
    <property type="entry name" value="Mur_ligase_cen"/>
</dbReference>
<dbReference type="Gene3D" id="3.40.1190.10">
    <property type="entry name" value="Mur-like, catalytic domain"/>
    <property type="match status" value="1"/>
</dbReference>
<dbReference type="Proteomes" id="UP000177797">
    <property type="component" value="Unassembled WGS sequence"/>
</dbReference>
<dbReference type="AlphaFoldDB" id="A0A1G2ND10"/>
<evidence type="ECO:0008006" key="5">
    <source>
        <dbReference type="Google" id="ProtNLM"/>
    </source>
</evidence>
<dbReference type="SUPFAM" id="SSF53623">
    <property type="entry name" value="MurD-like peptide ligases, catalytic domain"/>
    <property type="match status" value="1"/>
</dbReference>
<dbReference type="Pfam" id="PF02875">
    <property type="entry name" value="Mur_ligase_C"/>
    <property type="match status" value="1"/>
</dbReference>
<dbReference type="InterPro" id="IPR036565">
    <property type="entry name" value="Mur-like_cat_sf"/>
</dbReference>
<evidence type="ECO:0000313" key="4">
    <source>
        <dbReference type="Proteomes" id="UP000177797"/>
    </source>
</evidence>
<comment type="caution">
    <text evidence="3">The sequence shown here is derived from an EMBL/GenBank/DDBJ whole genome shotgun (WGS) entry which is preliminary data.</text>
</comment>
<protein>
    <recommendedName>
        <fullName evidence="5">UDP-N-acetylmuramoyl-L-alanyl-D-glutamate--2, 6-diaminopimelate ligase</fullName>
    </recommendedName>
</protein>
<accession>A0A1G2ND10</accession>